<protein>
    <recommendedName>
        <fullName evidence="3">Thioredoxin</fullName>
    </recommendedName>
</protein>
<proteinExistence type="predicted"/>
<keyword evidence="2" id="KW-1185">Reference proteome</keyword>
<organism evidence="1 2">
    <name type="scientific">Entotheonella factor</name>
    <dbReference type="NCBI Taxonomy" id="1429438"/>
    <lineage>
        <taxon>Bacteria</taxon>
        <taxon>Pseudomonadati</taxon>
        <taxon>Nitrospinota/Tectimicrobiota group</taxon>
        <taxon>Candidatus Tectimicrobiota</taxon>
        <taxon>Candidatus Entotheonellia</taxon>
        <taxon>Candidatus Entotheonellales</taxon>
        <taxon>Candidatus Entotheonellaceae</taxon>
        <taxon>Candidatus Entotheonella</taxon>
    </lineage>
</organism>
<dbReference type="AlphaFoldDB" id="W4LQ04"/>
<accession>W4LQ04</accession>
<dbReference type="PATRIC" id="fig|1429438.4.peg.2918"/>
<reference evidence="1 2" key="1">
    <citation type="journal article" date="2014" name="Nature">
        <title>An environmental bacterial taxon with a large and distinct metabolic repertoire.</title>
        <authorList>
            <person name="Wilson M.C."/>
            <person name="Mori T."/>
            <person name="Ruckert C."/>
            <person name="Uria A.R."/>
            <person name="Helf M.J."/>
            <person name="Takada K."/>
            <person name="Gernert C."/>
            <person name="Steffens U.A."/>
            <person name="Heycke N."/>
            <person name="Schmitt S."/>
            <person name="Rinke C."/>
            <person name="Helfrich E.J."/>
            <person name="Brachmann A.O."/>
            <person name="Gurgui C."/>
            <person name="Wakimoto T."/>
            <person name="Kracht M."/>
            <person name="Crusemann M."/>
            <person name="Hentschel U."/>
            <person name="Abe I."/>
            <person name="Matsunaga S."/>
            <person name="Kalinowski J."/>
            <person name="Takeyama H."/>
            <person name="Piel J."/>
        </authorList>
    </citation>
    <scope>NUCLEOTIDE SEQUENCE [LARGE SCALE GENOMIC DNA]</scope>
    <source>
        <strain evidence="2">TSY1</strain>
    </source>
</reference>
<name>W4LQ04_ENTF1</name>
<gene>
    <name evidence="1" type="ORF">ETSY1_14680</name>
</gene>
<evidence type="ECO:0000313" key="1">
    <source>
        <dbReference type="EMBL" id="ETW99501.1"/>
    </source>
</evidence>
<dbReference type="HOGENOM" id="CLU_046970_0_0_7"/>
<comment type="caution">
    <text evidence="1">The sequence shown here is derived from an EMBL/GenBank/DDBJ whole genome shotgun (WGS) entry which is preliminary data.</text>
</comment>
<evidence type="ECO:0000313" key="2">
    <source>
        <dbReference type="Proteomes" id="UP000019141"/>
    </source>
</evidence>
<evidence type="ECO:0008006" key="3">
    <source>
        <dbReference type="Google" id="ProtNLM"/>
    </source>
</evidence>
<dbReference type="EMBL" id="AZHW01000439">
    <property type="protein sequence ID" value="ETW99501.1"/>
    <property type="molecule type" value="Genomic_DNA"/>
</dbReference>
<sequence length="349" mass="37696">MTQATPPLQSTIYELDDVLEVNEFFQDKGWTDGLPIVPTTTEHVAACLEASGLSPGDVIGVERVRQRPLIAEKVAVNTVMAGCRPEYMPVVVAILRAMVQEPFNMHGSTASTGGSAQFIVVNGPIRTALGMNATHNVLANGSRANATIGRAVRLVLINMLGVIPGQLDRSTLGHPGKYTFCIAEDEEDSPWAPLAQLRGVPPGMSAVTVFACEAPRQLMNEWTHDPEEILATFAAEMRHNMLTYSVWSGNYAVVIPKQLRDLIVAAGWQKQDIQEFIFRHARLLRREWATVGKANIVDRSGGPNQEFTALKEPADLLVVAAGGPAGGFGAIIPPWLGSKAKAVTQVIDE</sequence>
<dbReference type="Proteomes" id="UP000019141">
    <property type="component" value="Unassembled WGS sequence"/>
</dbReference>